<sequence>MRMILLFLLLMIIVLGPQLWVWWVFRQYRQHREDLGGTGGELARHLLNRFGLQQVRVEPTPMGDHYNPETKVVGLNPQHYNGRSLTAAVIAAHEVGHALQDHEGYTLLKDRTHLIKFAQKAEKAGSYLMLGIPVLAGVTRIPAVGLAVLAVAIGTMSVSAMVHLITLPVEWNASFRRALPILREGGYLAPPDLHGAKRILTAAALTYVASSLFSLVNMWRWIRLVRR</sequence>
<feature type="transmembrane region" description="Helical" evidence="1">
    <location>
        <begin position="199"/>
        <end position="219"/>
    </location>
</feature>
<keyword evidence="1" id="KW-1133">Transmembrane helix</keyword>
<evidence type="ECO:0000313" key="2">
    <source>
        <dbReference type="EMBL" id="WNM59163.1"/>
    </source>
</evidence>
<feature type="transmembrane region" description="Helical" evidence="1">
    <location>
        <begin position="6"/>
        <end position="25"/>
    </location>
</feature>
<accession>A0AA96GHV9</accession>
<name>A0AA96GHV9_9BACT</name>
<protein>
    <submittedName>
        <fullName evidence="2">Zinc metallopeptidase</fullName>
    </submittedName>
</protein>
<evidence type="ECO:0000256" key="1">
    <source>
        <dbReference type="SAM" id="Phobius"/>
    </source>
</evidence>
<dbReference type="AlphaFoldDB" id="A0AA96GHV9"/>
<proteinExistence type="predicted"/>
<keyword evidence="1" id="KW-0812">Transmembrane</keyword>
<dbReference type="PANTHER" id="PTHR36434">
    <property type="entry name" value="MEMBRANE PROTEASE YUGP-RELATED"/>
    <property type="match status" value="1"/>
</dbReference>
<dbReference type="RefSeq" id="WP_312645856.1">
    <property type="nucleotide sequence ID" value="NZ_CP116967.1"/>
</dbReference>
<keyword evidence="3" id="KW-1185">Reference proteome</keyword>
<feature type="transmembrane region" description="Helical" evidence="1">
    <location>
        <begin position="143"/>
        <end position="165"/>
    </location>
</feature>
<dbReference type="InterPro" id="IPR007395">
    <property type="entry name" value="Zn_peptidase_2"/>
</dbReference>
<gene>
    <name evidence="2" type="ORF">PP769_05205</name>
</gene>
<dbReference type="KEGG" id="nall:PP769_05205"/>
<dbReference type="Proteomes" id="UP001302719">
    <property type="component" value="Chromosome"/>
</dbReference>
<evidence type="ECO:0000313" key="3">
    <source>
        <dbReference type="Proteomes" id="UP001302719"/>
    </source>
</evidence>
<reference evidence="2 3" key="1">
    <citation type="submission" date="2023-01" db="EMBL/GenBank/DDBJ databases">
        <title>Cultivation and genomic characterization of new, ubiquitous marine nitrite-oxidizing bacteria from the Nitrospirales.</title>
        <authorList>
            <person name="Mueller A.J."/>
            <person name="Daebeler A."/>
            <person name="Herbold C.W."/>
            <person name="Kirkegaard R.H."/>
            <person name="Daims H."/>
        </authorList>
    </citation>
    <scope>NUCLEOTIDE SEQUENCE [LARGE SCALE GENOMIC DNA]</scope>
    <source>
        <strain evidence="2 3">VA</strain>
    </source>
</reference>
<keyword evidence="1" id="KW-0472">Membrane</keyword>
<dbReference type="Pfam" id="PF04298">
    <property type="entry name" value="Zn_peptidase_2"/>
    <property type="match status" value="1"/>
</dbReference>
<dbReference type="PANTHER" id="PTHR36434:SF1">
    <property type="entry name" value="MEMBRANE PROTEASE YUGP-RELATED"/>
    <property type="match status" value="1"/>
</dbReference>
<organism evidence="2 3">
    <name type="scientific">Candidatus Nitrospira allomarina</name>
    <dbReference type="NCBI Taxonomy" id="3020900"/>
    <lineage>
        <taxon>Bacteria</taxon>
        <taxon>Pseudomonadati</taxon>
        <taxon>Nitrospirota</taxon>
        <taxon>Nitrospiria</taxon>
        <taxon>Nitrospirales</taxon>
        <taxon>Nitrospiraceae</taxon>
        <taxon>Nitrospira</taxon>
    </lineage>
</organism>
<dbReference type="EMBL" id="CP116967">
    <property type="protein sequence ID" value="WNM59163.1"/>
    <property type="molecule type" value="Genomic_DNA"/>
</dbReference>